<reference evidence="1 2" key="1">
    <citation type="journal article" date="2012" name="J. Bacteriol.">
        <title>Twenty-one genome sequences from Pseudomonas species and 19 genome sequences from diverse bacteria isolated from the rhizosphere and endosphere of Populus deltoides.</title>
        <authorList>
            <person name="Brown S.D."/>
            <person name="Utturkar S.M."/>
            <person name="Klingeman D.M."/>
            <person name="Johnson C.M."/>
            <person name="Martin S.L."/>
            <person name="Land M.L."/>
            <person name="Lu T.Y."/>
            <person name="Schadt C.W."/>
            <person name="Doktycz M.J."/>
            <person name="Pelletier D.A."/>
        </authorList>
    </citation>
    <scope>NUCLEOTIDE SEQUENCE [LARGE SCALE GENOMIC DNA]</scope>
    <source>
        <strain evidence="1 2">CF314</strain>
    </source>
</reference>
<dbReference type="EMBL" id="AKJY01000003">
    <property type="protein sequence ID" value="EJL75842.1"/>
    <property type="molecule type" value="Genomic_DNA"/>
</dbReference>
<comment type="caution">
    <text evidence="1">The sequence shown here is derived from an EMBL/GenBank/DDBJ whole genome shotgun (WGS) entry which is preliminary data.</text>
</comment>
<dbReference type="OrthoDB" id="1259571at2"/>
<dbReference type="AlphaFoldDB" id="J2TCB4"/>
<accession>J2TCB4</accession>
<dbReference type="RefSeq" id="WP_007839783.1">
    <property type="nucleotide sequence ID" value="NZ_AKJY01000003.1"/>
</dbReference>
<name>J2TCB4_9FLAO</name>
<keyword evidence="2" id="KW-1185">Reference proteome</keyword>
<proteinExistence type="predicted"/>
<organism evidence="1 2">
    <name type="scientific">Chryseobacterium populi</name>
    <dbReference type="NCBI Taxonomy" id="1144316"/>
    <lineage>
        <taxon>Bacteria</taxon>
        <taxon>Pseudomonadati</taxon>
        <taxon>Bacteroidota</taxon>
        <taxon>Flavobacteriia</taxon>
        <taxon>Flavobacteriales</taxon>
        <taxon>Weeksellaceae</taxon>
        <taxon>Chryseobacterium group</taxon>
        <taxon>Chryseobacterium</taxon>
    </lineage>
</organism>
<evidence type="ECO:0000313" key="2">
    <source>
        <dbReference type="Proteomes" id="UP000007509"/>
    </source>
</evidence>
<dbReference type="PATRIC" id="fig|1144316.3.peg.239"/>
<gene>
    <name evidence="1" type="ORF">PMI13_00238</name>
</gene>
<protein>
    <submittedName>
        <fullName evidence="1">Uncharacterized protein</fullName>
    </submittedName>
</protein>
<dbReference type="Proteomes" id="UP000007509">
    <property type="component" value="Unassembled WGS sequence"/>
</dbReference>
<evidence type="ECO:0000313" key="1">
    <source>
        <dbReference type="EMBL" id="EJL75842.1"/>
    </source>
</evidence>
<sequence length="182" mass="21033">MATRTEVEARIAAINDSGNNTAKEVRDVLISLLDYTENTGTGAQLPLFDLWDENPLDDPKGGRLWYSFRGIEKTTVNFTFRLLIRESSVTNFQFQLDPKIIEALTPLFQQYDNTVMSFAVPVTDIEKKTWRVWTLFFRIVENTLRISLKPNPFTTNDRIQAGDEVFTSIQFHCPPFNFDEKK</sequence>